<evidence type="ECO:0000256" key="11">
    <source>
        <dbReference type="RuleBase" id="RU361241"/>
    </source>
</evidence>
<evidence type="ECO:0000256" key="10">
    <source>
        <dbReference type="ARBA" id="ARBA00048109"/>
    </source>
</evidence>
<evidence type="ECO:0000259" key="12">
    <source>
        <dbReference type="Pfam" id="PF03007"/>
    </source>
</evidence>
<dbReference type="GO" id="GO:0071731">
    <property type="term" value="P:response to nitric oxide"/>
    <property type="evidence" value="ECO:0007669"/>
    <property type="project" value="TreeGrafter"/>
</dbReference>
<dbReference type="PANTHER" id="PTHR31650">
    <property type="entry name" value="O-ACYLTRANSFERASE (WSD1-LIKE) FAMILY PROTEIN"/>
    <property type="match status" value="1"/>
</dbReference>
<dbReference type="EMBL" id="CP003169">
    <property type="protein sequence ID" value="AEV75750.1"/>
    <property type="molecule type" value="Genomic_DNA"/>
</dbReference>
<dbReference type="InterPro" id="IPR004255">
    <property type="entry name" value="O-acyltransferase_WSD1_N"/>
</dbReference>
<comment type="pathway">
    <text evidence="2">Lipid metabolism.</text>
</comment>
<dbReference type="InterPro" id="IPR009721">
    <property type="entry name" value="O-acyltransferase_WSD1_C"/>
</dbReference>
<evidence type="ECO:0000256" key="3">
    <source>
        <dbReference type="ARBA" id="ARBA00009587"/>
    </source>
</evidence>
<dbReference type="AlphaFoldDB" id="G8RYV9"/>
<evidence type="ECO:0000256" key="6">
    <source>
        <dbReference type="ARBA" id="ARBA00022679"/>
    </source>
</evidence>
<feature type="domain" description="O-acyltransferase WSD1-like N-terminal" evidence="12">
    <location>
        <begin position="5"/>
        <end position="252"/>
    </location>
</feature>
<evidence type="ECO:0000313" key="15">
    <source>
        <dbReference type="Proteomes" id="UP000005442"/>
    </source>
</evidence>
<dbReference type="GO" id="GO:0006071">
    <property type="term" value="P:glycerol metabolic process"/>
    <property type="evidence" value="ECO:0007669"/>
    <property type="project" value="UniProtKB-KW"/>
</dbReference>
<comment type="similarity">
    <text evidence="3 11">Belongs to the long-chain O-acyltransferase family.</text>
</comment>
<dbReference type="GO" id="GO:0001666">
    <property type="term" value="P:response to hypoxia"/>
    <property type="evidence" value="ECO:0007669"/>
    <property type="project" value="TreeGrafter"/>
</dbReference>
<dbReference type="Proteomes" id="UP000005442">
    <property type="component" value="Chromosome"/>
</dbReference>
<evidence type="ECO:0000256" key="8">
    <source>
        <dbReference type="ARBA" id="ARBA00023098"/>
    </source>
</evidence>
<dbReference type="STRING" id="710685.MycrhN_5275"/>
<protein>
    <recommendedName>
        <fullName evidence="4 11">Diacylglycerol O-acyltransferase</fullName>
        <ecNumber evidence="4 11">2.3.1.20</ecNumber>
    </recommendedName>
</protein>
<keyword evidence="8 11" id="KW-0443">Lipid metabolism</keyword>
<evidence type="ECO:0000256" key="1">
    <source>
        <dbReference type="ARBA" id="ARBA00004771"/>
    </source>
</evidence>
<evidence type="ECO:0000256" key="5">
    <source>
        <dbReference type="ARBA" id="ARBA00022516"/>
    </source>
</evidence>
<keyword evidence="7 11" id="KW-0319">Glycerol metabolism</keyword>
<dbReference type="PATRIC" id="fig|710685.3.peg.5297"/>
<sequence>MDELTALASGFLSAEDSDHRVSLAIGSVVTLDGPMPDFDSLLSNLGERIKTCPRFAHRLRSHAFDHDAPEWVDDVDFDVARHVKRLSLPSPGDEHELHRLVAEVMAWRMDRSRPLWEIWVMEGLRDGRWAMLLKVHSCIAHAVTIAHIVAGLSDEGIHLAPGGQLDSARRGEQCDVRPSASSLNPITWMRGLWHVSKDVSRLASAVFDLLPSSATTPLNGPMTNLRRYSAARVSLDDVHQVCRVFDVTVADVALAALTDSYRAYLIRHGHQPSAESLRTLMPDNASAMLALLPVDDADSVGQLRVVHSRLSRARHAGREIGSAANHVPFPVAAWAMRLLTRLPQHSVAAVVTTASGPREPLHIMGRRVAAVTPVPPIAMQLRSGVAVLSYAGDLFFGILADYAAVPDADELARGIESAVRRLVARSKRRNPTRDRKGLSLVVSA</sequence>
<evidence type="ECO:0000259" key="13">
    <source>
        <dbReference type="Pfam" id="PF06974"/>
    </source>
</evidence>
<evidence type="ECO:0000256" key="4">
    <source>
        <dbReference type="ARBA" id="ARBA00013244"/>
    </source>
</evidence>
<dbReference type="InterPro" id="IPR045034">
    <property type="entry name" value="O-acyltransferase_WSD1-like"/>
</dbReference>
<dbReference type="GO" id="GO:0051701">
    <property type="term" value="P:biological process involved in interaction with host"/>
    <property type="evidence" value="ECO:0007669"/>
    <property type="project" value="TreeGrafter"/>
</dbReference>
<dbReference type="KEGG" id="mrh:MycrhN_5275"/>
<name>G8RYV9_MYCRN</name>
<accession>G8RYV9</accession>
<gene>
    <name evidence="14" type="ordered locus">MycrhN_5275</name>
</gene>
<comment type="catalytic activity">
    <reaction evidence="10 11">
        <text>an acyl-CoA + a 1,2-diacyl-sn-glycerol = a triacyl-sn-glycerol + CoA</text>
        <dbReference type="Rhea" id="RHEA:10868"/>
        <dbReference type="ChEBI" id="CHEBI:17815"/>
        <dbReference type="ChEBI" id="CHEBI:57287"/>
        <dbReference type="ChEBI" id="CHEBI:58342"/>
        <dbReference type="ChEBI" id="CHEBI:64615"/>
        <dbReference type="EC" id="2.3.1.20"/>
    </reaction>
</comment>
<organism evidence="14 15">
    <name type="scientific">Mycolicibacterium rhodesiae (strain NBB3)</name>
    <name type="common">Mycobacterium rhodesiae</name>
    <dbReference type="NCBI Taxonomy" id="710685"/>
    <lineage>
        <taxon>Bacteria</taxon>
        <taxon>Bacillati</taxon>
        <taxon>Actinomycetota</taxon>
        <taxon>Actinomycetes</taxon>
        <taxon>Mycobacteriales</taxon>
        <taxon>Mycobacteriaceae</taxon>
        <taxon>Mycolicibacterium</taxon>
    </lineage>
</organism>
<reference evidence="14 15" key="1">
    <citation type="submission" date="2011-12" db="EMBL/GenBank/DDBJ databases">
        <title>Complete sequence of Mycobacterium rhodesiae NBB3.</title>
        <authorList>
            <consortium name="US DOE Joint Genome Institute"/>
            <person name="Lucas S."/>
            <person name="Han J."/>
            <person name="Lapidus A."/>
            <person name="Cheng J.-F."/>
            <person name="Goodwin L."/>
            <person name="Pitluck S."/>
            <person name="Peters L."/>
            <person name="Mikhailova N."/>
            <person name="Gu W."/>
            <person name="Detter J.C."/>
            <person name="Han C."/>
            <person name="Tapia R."/>
            <person name="Land M."/>
            <person name="Hauser L."/>
            <person name="Kyrpides N."/>
            <person name="Ivanova N."/>
            <person name="Pagani I."/>
            <person name="Mattes T."/>
            <person name="Holmes A."/>
            <person name="Rutledge P."/>
            <person name="Paulsen I."/>
            <person name="Coleman N."/>
            <person name="Woyke T."/>
        </authorList>
    </citation>
    <scope>NUCLEOTIDE SEQUENCE [LARGE SCALE GENOMIC DNA]</scope>
    <source>
        <strain evidence="14 15">NBB3</strain>
    </source>
</reference>
<proteinExistence type="inferred from homology"/>
<dbReference type="GO" id="GO:0005886">
    <property type="term" value="C:plasma membrane"/>
    <property type="evidence" value="ECO:0007669"/>
    <property type="project" value="TreeGrafter"/>
</dbReference>
<comment type="pathway">
    <text evidence="1 11">Glycerolipid metabolism; triacylglycerol biosynthesis.</text>
</comment>
<dbReference type="EC" id="2.3.1.20" evidence="4 11"/>
<dbReference type="OrthoDB" id="9810950at2"/>
<evidence type="ECO:0000256" key="9">
    <source>
        <dbReference type="ARBA" id="ARBA00023315"/>
    </source>
</evidence>
<evidence type="ECO:0000313" key="14">
    <source>
        <dbReference type="EMBL" id="AEV75750.1"/>
    </source>
</evidence>
<dbReference type="RefSeq" id="WP_014213491.1">
    <property type="nucleotide sequence ID" value="NC_016604.1"/>
</dbReference>
<dbReference type="eggNOG" id="COG1020">
    <property type="taxonomic scope" value="Bacteria"/>
</dbReference>
<keyword evidence="5 11" id="KW-0444">Lipid biosynthesis</keyword>
<dbReference type="GO" id="GO:0019432">
    <property type="term" value="P:triglyceride biosynthetic process"/>
    <property type="evidence" value="ECO:0007669"/>
    <property type="project" value="UniProtKB-UniPathway"/>
</dbReference>
<keyword evidence="6 11" id="KW-0808">Transferase</keyword>
<dbReference type="InterPro" id="IPR014292">
    <property type="entry name" value="Acyl_transf_WS/DGAT"/>
</dbReference>
<feature type="domain" description="O-acyltransferase WSD1 C-terminal" evidence="13">
    <location>
        <begin position="286"/>
        <end position="421"/>
    </location>
</feature>
<evidence type="ECO:0000256" key="7">
    <source>
        <dbReference type="ARBA" id="ARBA00022798"/>
    </source>
</evidence>
<dbReference type="UniPathway" id="UPA00282"/>
<dbReference type="Pfam" id="PF06974">
    <property type="entry name" value="WS_DGAT_C"/>
    <property type="match status" value="1"/>
</dbReference>
<keyword evidence="9 11" id="KW-0012">Acyltransferase</keyword>
<keyword evidence="15" id="KW-1185">Reference proteome</keyword>
<dbReference type="NCBIfam" id="TIGR02946">
    <property type="entry name" value="acyl_WS_DGAT"/>
    <property type="match status" value="1"/>
</dbReference>
<evidence type="ECO:0000256" key="2">
    <source>
        <dbReference type="ARBA" id="ARBA00005189"/>
    </source>
</evidence>
<dbReference type="GO" id="GO:0004144">
    <property type="term" value="F:diacylglycerol O-acyltransferase activity"/>
    <property type="evidence" value="ECO:0007669"/>
    <property type="project" value="UniProtKB-EC"/>
</dbReference>
<dbReference type="PANTHER" id="PTHR31650:SF1">
    <property type="entry name" value="WAX ESTER SYNTHASE_DIACYLGLYCEROL ACYLTRANSFERASE 4-RELATED"/>
    <property type="match status" value="1"/>
</dbReference>
<dbReference type="Pfam" id="PF03007">
    <property type="entry name" value="WS_DGAT_cat"/>
    <property type="match status" value="1"/>
</dbReference>
<dbReference type="HOGENOM" id="CLU_024186_3_0_11"/>